<keyword evidence="4" id="KW-1185">Reference proteome</keyword>
<feature type="region of interest" description="Disordered" evidence="1">
    <location>
        <begin position="58"/>
        <end position="94"/>
    </location>
</feature>
<gene>
    <name evidence="3" type="ORF">FGIG_08675</name>
</gene>
<comment type="caution">
    <text evidence="3">The sequence shown here is derived from an EMBL/GenBank/DDBJ whole genome shotgun (WGS) entry which is preliminary data.</text>
</comment>
<evidence type="ECO:0000256" key="1">
    <source>
        <dbReference type="SAM" id="MobiDB-lite"/>
    </source>
</evidence>
<dbReference type="PROSITE" id="PS51257">
    <property type="entry name" value="PROKAR_LIPOPROTEIN"/>
    <property type="match status" value="1"/>
</dbReference>
<feature type="signal peptide" evidence="2">
    <location>
        <begin position="1"/>
        <end position="22"/>
    </location>
</feature>
<dbReference type="EMBL" id="SUNJ01012408">
    <property type="protein sequence ID" value="TPP58082.1"/>
    <property type="molecule type" value="Genomic_DNA"/>
</dbReference>
<accession>A0A504Y965</accession>
<reference evidence="3 4" key="1">
    <citation type="submission" date="2019-04" db="EMBL/GenBank/DDBJ databases">
        <title>Annotation for the trematode Fasciola gigantica.</title>
        <authorList>
            <person name="Choi Y.-J."/>
        </authorList>
    </citation>
    <scope>NUCLEOTIDE SEQUENCE [LARGE SCALE GENOMIC DNA]</scope>
    <source>
        <strain evidence="3">Uganda_cow_1</strain>
    </source>
</reference>
<keyword evidence="2" id="KW-0732">Signal</keyword>
<evidence type="ECO:0000313" key="4">
    <source>
        <dbReference type="Proteomes" id="UP000316759"/>
    </source>
</evidence>
<evidence type="ECO:0000256" key="2">
    <source>
        <dbReference type="SAM" id="SignalP"/>
    </source>
</evidence>
<dbReference type="AlphaFoldDB" id="A0A504Y965"/>
<protein>
    <submittedName>
        <fullName evidence="3">Uncharacterized protein</fullName>
    </submittedName>
</protein>
<proteinExistence type="predicted"/>
<feature type="compositionally biased region" description="Polar residues" evidence="1">
    <location>
        <begin position="58"/>
        <end position="81"/>
    </location>
</feature>
<evidence type="ECO:0000313" key="3">
    <source>
        <dbReference type="EMBL" id="TPP58082.1"/>
    </source>
</evidence>
<feature type="chain" id="PRO_5021238710" evidence="2">
    <location>
        <begin position="23"/>
        <end position="156"/>
    </location>
</feature>
<name>A0A504Y965_FASGI</name>
<sequence length="156" mass="17480">MIQKHVCLSLAGILACFQFVACAPKFCCVSCVGDQKISAILSSLFLTPSTETNQVIGSMTPSENTRSSMVRSNNEFLSSDDSPADVLPASPSGSSADWPPVRLPIGRYQSYFYWPSHYFGPEQDLDFLTPMNNWDSTTKKRRRQWPEKHAVLLRKI</sequence>
<organism evidence="3 4">
    <name type="scientific">Fasciola gigantica</name>
    <name type="common">Giant liver fluke</name>
    <dbReference type="NCBI Taxonomy" id="46835"/>
    <lineage>
        <taxon>Eukaryota</taxon>
        <taxon>Metazoa</taxon>
        <taxon>Spiralia</taxon>
        <taxon>Lophotrochozoa</taxon>
        <taxon>Platyhelminthes</taxon>
        <taxon>Trematoda</taxon>
        <taxon>Digenea</taxon>
        <taxon>Plagiorchiida</taxon>
        <taxon>Echinostomata</taxon>
        <taxon>Echinostomatoidea</taxon>
        <taxon>Fasciolidae</taxon>
        <taxon>Fasciola</taxon>
    </lineage>
</organism>
<dbReference type="Proteomes" id="UP000316759">
    <property type="component" value="Unassembled WGS sequence"/>
</dbReference>